<dbReference type="PANTHER" id="PTHR31836:SF22">
    <property type="entry name" value="RLPA-LIKE PROTEIN DOUBLE-PSI BETA-BARREL DOMAIN-CONTAINING PROTEIN"/>
    <property type="match status" value="1"/>
</dbReference>
<dbReference type="PANTHER" id="PTHR31836">
    <property type="match status" value="1"/>
</dbReference>
<sequence length="127" mass="13750">MRAAIITTIFTLATAVIAAPVPAEKRGSWHPRSAKITWYSGNSLSNPYCGGPTPTDQDMVAATGWDSPYGCGDTITFDYYGHKATVTVVDKCEGCHSGAWFDISKAAFSKLADLEVGELINVDFYKY</sequence>
<dbReference type="RefSeq" id="XP_017994019.1">
    <property type="nucleotide sequence ID" value="XM_018137758.1"/>
</dbReference>
<dbReference type="AlphaFoldDB" id="A0A0M8MTF6"/>
<evidence type="ECO:0000313" key="4">
    <source>
        <dbReference type="Proteomes" id="UP000037751"/>
    </source>
</evidence>
<evidence type="ECO:0000256" key="1">
    <source>
        <dbReference type="ARBA" id="ARBA00022729"/>
    </source>
</evidence>
<dbReference type="SUPFAM" id="SSF50685">
    <property type="entry name" value="Barwin-like endoglucanases"/>
    <property type="match status" value="1"/>
</dbReference>
<dbReference type="InterPro" id="IPR051477">
    <property type="entry name" value="Expansin_CellWall"/>
</dbReference>
<dbReference type="InterPro" id="IPR036908">
    <property type="entry name" value="RlpA-like_sf"/>
</dbReference>
<dbReference type="STRING" id="77020.A0A0M8MTF6"/>
<dbReference type="EMBL" id="LGAV01000001">
    <property type="protein sequence ID" value="KOS16387.1"/>
    <property type="molecule type" value="Genomic_DNA"/>
</dbReference>
<dbReference type="GeneID" id="28729634"/>
<dbReference type="Proteomes" id="UP000037751">
    <property type="component" value="Unassembled WGS sequence"/>
</dbReference>
<reference evidence="3 4" key="1">
    <citation type="submission" date="2015-07" db="EMBL/GenBank/DDBJ databases">
        <title>Draft Genome Sequence of Malassezia furfur CBS1878 and Malassezia pachydermatis CBS1879.</title>
        <authorList>
            <person name="Triana S."/>
            <person name="Ohm R."/>
            <person name="Gonzalez A."/>
            <person name="DeCock H."/>
            <person name="Restrepo S."/>
            <person name="Celis A."/>
        </authorList>
    </citation>
    <scope>NUCLEOTIDE SEQUENCE [LARGE SCALE GENOMIC DNA]</scope>
    <source>
        <strain evidence="3 4">CBS 1879</strain>
    </source>
</reference>
<dbReference type="Gene3D" id="2.40.40.10">
    <property type="entry name" value="RlpA-like domain"/>
    <property type="match status" value="1"/>
</dbReference>
<keyword evidence="1 2" id="KW-0732">Signal</keyword>
<accession>A0A0M8MTF6</accession>
<evidence type="ECO:0000256" key="2">
    <source>
        <dbReference type="SAM" id="SignalP"/>
    </source>
</evidence>
<feature type="chain" id="PRO_5005818698" description="RlpA-like protein double-psi beta-barrel domain-containing protein" evidence="2">
    <location>
        <begin position="19"/>
        <end position="127"/>
    </location>
</feature>
<evidence type="ECO:0000313" key="3">
    <source>
        <dbReference type="EMBL" id="KOS16387.1"/>
    </source>
</evidence>
<feature type="signal peptide" evidence="2">
    <location>
        <begin position="1"/>
        <end position="18"/>
    </location>
</feature>
<evidence type="ECO:0008006" key="5">
    <source>
        <dbReference type="Google" id="ProtNLM"/>
    </source>
</evidence>
<dbReference type="OrthoDB" id="406505at2759"/>
<proteinExistence type="predicted"/>
<protein>
    <recommendedName>
        <fullName evidence="5">RlpA-like protein double-psi beta-barrel domain-containing protein</fullName>
    </recommendedName>
</protein>
<dbReference type="VEuPathDB" id="FungiDB:Malapachy_3284"/>
<gene>
    <name evidence="3" type="ORF">Malapachy_3284</name>
</gene>
<organism evidence="3 4">
    <name type="scientific">Malassezia pachydermatis</name>
    <dbReference type="NCBI Taxonomy" id="77020"/>
    <lineage>
        <taxon>Eukaryota</taxon>
        <taxon>Fungi</taxon>
        <taxon>Dikarya</taxon>
        <taxon>Basidiomycota</taxon>
        <taxon>Ustilaginomycotina</taxon>
        <taxon>Malasseziomycetes</taxon>
        <taxon>Malasseziales</taxon>
        <taxon>Malasseziaceae</taxon>
        <taxon>Malassezia</taxon>
    </lineage>
</organism>
<comment type="caution">
    <text evidence="3">The sequence shown here is derived from an EMBL/GenBank/DDBJ whole genome shotgun (WGS) entry which is preliminary data.</text>
</comment>
<keyword evidence="4" id="KW-1185">Reference proteome</keyword>
<dbReference type="CDD" id="cd22191">
    <property type="entry name" value="DPBB_RlpA_EXP_N-like"/>
    <property type="match status" value="1"/>
</dbReference>
<name>A0A0M8MTF6_9BASI</name>